<accession>A0ABT0C6F0</accession>
<name>A0ABT0C6F0_9BACT</name>
<proteinExistence type="predicted"/>
<keyword evidence="2" id="KW-1185">Reference proteome</keyword>
<organism evidence="1 2">
    <name type="scientific">Parabacteroides faecalis</name>
    <dbReference type="NCBI Taxonomy" id="2924040"/>
    <lineage>
        <taxon>Bacteria</taxon>
        <taxon>Pseudomonadati</taxon>
        <taxon>Bacteroidota</taxon>
        <taxon>Bacteroidia</taxon>
        <taxon>Bacteroidales</taxon>
        <taxon>Tannerellaceae</taxon>
        <taxon>Parabacteroides</taxon>
    </lineage>
</organism>
<gene>
    <name evidence="1" type="ORF">MUN53_18095</name>
</gene>
<dbReference type="Proteomes" id="UP001165444">
    <property type="component" value="Unassembled WGS sequence"/>
</dbReference>
<evidence type="ECO:0000313" key="2">
    <source>
        <dbReference type="Proteomes" id="UP001165444"/>
    </source>
</evidence>
<protein>
    <submittedName>
        <fullName evidence="1">Uncharacterized protein</fullName>
    </submittedName>
</protein>
<sequence length="393" mass="43780">MILPKKNLRAVDIGCTIGEYVPGIINGVRCNTIATDAETLCTSDKINIWAKYKPVPNNFTQVRPEEWWRGTTRECGIKVEYQQIGNESLLQSLRQKIIDKYNFFKPIHPNGSQSEPFRLGDFAGYNPQATHNVVHISVPDSAGWNNGSGIDNAARVTMAVQWRHEEDMISLSDLRVNEGVFNLAEWYLGAILNIPADKESARIVTNDTPLADMENVDWIEFNVGGTGTITIYPVLCQQSNTTLSTYLGGYAIPLPNLGSYECKIVEAQRATLSFAEDECSIDNYTNEFRVNLTIHYDNVKTVPTDVPGRITVAAATEYSQPLGPFVKIPYSSETDIWSIPISSSRGNFTLTPFTVNKDSLGIDKNDPNFKRLLCVFTPTNIVYGNTIYFGVPI</sequence>
<reference evidence="1 2" key="1">
    <citation type="submission" date="2022-03" db="EMBL/GenBank/DDBJ databases">
        <title>Parabacteroides sp. nov. isolated from swine feces.</title>
        <authorList>
            <person name="Bak J.E."/>
        </authorList>
    </citation>
    <scope>NUCLEOTIDE SEQUENCE [LARGE SCALE GENOMIC DNA]</scope>
    <source>
        <strain evidence="1 2">AGMB00274</strain>
    </source>
</reference>
<dbReference type="RefSeq" id="WP_243326811.1">
    <property type="nucleotide sequence ID" value="NZ_JAKZMM010000094.1"/>
</dbReference>
<evidence type="ECO:0000313" key="1">
    <source>
        <dbReference type="EMBL" id="MCJ2382488.1"/>
    </source>
</evidence>
<comment type="caution">
    <text evidence="1">The sequence shown here is derived from an EMBL/GenBank/DDBJ whole genome shotgun (WGS) entry which is preliminary data.</text>
</comment>
<dbReference type="EMBL" id="JAKZMM010000094">
    <property type="protein sequence ID" value="MCJ2382488.1"/>
    <property type="molecule type" value="Genomic_DNA"/>
</dbReference>